<dbReference type="PIRSF" id="PIRSF026326">
    <property type="entry name" value="InaA"/>
    <property type="match status" value="1"/>
</dbReference>
<accession>A9IK93</accession>
<reference evidence="1 2" key="1">
    <citation type="journal article" date="2008" name="BMC Genomics">
        <title>The missing link: Bordetella petrii is endowed with both the metabolic versatility of environmental bacteria and virulence traits of pathogenic Bordetellae.</title>
        <authorList>
            <person name="Gross R."/>
            <person name="Guzman C.A."/>
            <person name="Sebaihia M."/>
            <person name="Martins Dos Santos V.A."/>
            <person name="Pieper D.H."/>
            <person name="Koebnik R."/>
            <person name="Lechner M."/>
            <person name="Bartels D."/>
            <person name="Buhrmester J."/>
            <person name="Choudhuri J.V."/>
            <person name="Ebensen T."/>
            <person name="Gaigalat L."/>
            <person name="Herrmann S."/>
            <person name="Khachane A.N."/>
            <person name="Larisch C."/>
            <person name="Link S."/>
            <person name="Linke B."/>
            <person name="Meyer F."/>
            <person name="Mormann S."/>
            <person name="Nakunst D."/>
            <person name="Rueckert C."/>
            <person name="Schneiker-Bekel S."/>
            <person name="Schulze K."/>
            <person name="Vorhoelter F.J."/>
            <person name="Yevsa T."/>
            <person name="Engle J.T."/>
            <person name="Goldman W.E."/>
            <person name="Puehler A."/>
            <person name="Goebel U.B."/>
            <person name="Goesmann A."/>
            <person name="Bloecker H."/>
            <person name="Kaiser O."/>
            <person name="Martinez-Arias R."/>
        </authorList>
    </citation>
    <scope>NUCLEOTIDE SEQUENCE [LARGE SCALE GENOMIC DNA]</scope>
    <source>
        <strain evidence="2">ATCC BAA-461 / DSM 12804 / CCUG 43448 / CIP 107267 / Se-1111R</strain>
    </source>
</reference>
<evidence type="ECO:0000313" key="2">
    <source>
        <dbReference type="Proteomes" id="UP000001225"/>
    </source>
</evidence>
<dbReference type="SUPFAM" id="SSF56112">
    <property type="entry name" value="Protein kinase-like (PK-like)"/>
    <property type="match status" value="1"/>
</dbReference>
<dbReference type="eggNOG" id="COG0515">
    <property type="taxonomic scope" value="Bacteria"/>
</dbReference>
<evidence type="ECO:0008006" key="3">
    <source>
        <dbReference type="Google" id="ProtNLM"/>
    </source>
</evidence>
<dbReference type="Pfam" id="PF06293">
    <property type="entry name" value="Kdo"/>
    <property type="match status" value="1"/>
</dbReference>
<keyword evidence="2" id="KW-1185">Reference proteome</keyword>
<sequence>MLEPVIDGTSWWDVQGVWVEPVNERRQGISGVQRVVDSQGAVYYVKRQTNHLYRSLRYPRGRPTLLREWLNLQFCAARGIPTAPPQFFDMRKSVRGWEAVLVTRGLDGFISLEDGIRGGRWTCTERRKILLALAELLAPLHRAGRKHGHLYPKEILVRTEPELSVALLDWEVARYVGLARWAAQSDLARLWRSLIALDVGDADRRAFLECYCALAGLHDLQLRGVPALTDEPSCSRPSAT</sequence>
<dbReference type="Proteomes" id="UP000001225">
    <property type="component" value="Chromosome"/>
</dbReference>
<dbReference type="STRING" id="94624.Bpet2036"/>
<evidence type="ECO:0000313" key="1">
    <source>
        <dbReference type="EMBL" id="CAP42376.1"/>
    </source>
</evidence>
<protein>
    <recommendedName>
        <fullName evidence="3">InaA protein</fullName>
    </recommendedName>
</protein>
<dbReference type="InterPro" id="IPR011009">
    <property type="entry name" value="Kinase-like_dom_sf"/>
</dbReference>
<gene>
    <name evidence="1" type="ordered locus">Bpet2036</name>
</gene>
<organism evidence="1 2">
    <name type="scientific">Bordetella petrii (strain ATCC BAA-461 / DSM 12804 / CCUG 43448 / CIP 107267 / Se-1111R)</name>
    <dbReference type="NCBI Taxonomy" id="340100"/>
    <lineage>
        <taxon>Bacteria</taxon>
        <taxon>Pseudomonadati</taxon>
        <taxon>Pseudomonadota</taxon>
        <taxon>Betaproteobacteria</taxon>
        <taxon>Burkholderiales</taxon>
        <taxon>Alcaligenaceae</taxon>
        <taxon>Bordetella</taxon>
    </lineage>
</organism>
<dbReference type="AlphaFoldDB" id="A9IK93"/>
<dbReference type="InterPro" id="IPR027023">
    <property type="entry name" value="Put_LipoPS_kinase_InaA"/>
</dbReference>
<name>A9IK93_BORPD</name>
<dbReference type="KEGG" id="bpt:Bpet2036"/>
<proteinExistence type="predicted"/>
<dbReference type="EMBL" id="AM902716">
    <property type="protein sequence ID" value="CAP42376.1"/>
    <property type="molecule type" value="Genomic_DNA"/>
</dbReference>